<dbReference type="InterPro" id="IPR046806">
    <property type="entry name" value="MrpA_C/MbhE"/>
</dbReference>
<evidence type="ECO:0000313" key="10">
    <source>
        <dbReference type="EMBL" id="AKI97572.1"/>
    </source>
</evidence>
<accession>A0A0G2Z7P8</accession>
<dbReference type="OrthoDB" id="46595at2"/>
<feature type="transmembrane region" description="Helical" evidence="7">
    <location>
        <begin position="6"/>
        <end position="24"/>
    </location>
</feature>
<keyword evidence="4 7" id="KW-0812">Transmembrane</keyword>
<feature type="domain" description="MrpA C-terminal/MbhE" evidence="9">
    <location>
        <begin position="119"/>
        <end position="170"/>
    </location>
</feature>
<keyword evidence="6 7" id="KW-0472">Membrane</keyword>
<dbReference type="STRING" id="1330330.IX53_06795"/>
<feature type="transmembrane region" description="Helical" evidence="7">
    <location>
        <begin position="150"/>
        <end position="168"/>
    </location>
</feature>
<dbReference type="RefSeq" id="WP_047754707.1">
    <property type="nucleotide sequence ID" value="NZ_CAJUHA010000017.1"/>
</dbReference>
<evidence type="ECO:0000256" key="3">
    <source>
        <dbReference type="ARBA" id="ARBA00022475"/>
    </source>
</evidence>
<organism evidence="10 11">
    <name type="scientific">Kosmotoga pacifica</name>
    <dbReference type="NCBI Taxonomy" id="1330330"/>
    <lineage>
        <taxon>Bacteria</taxon>
        <taxon>Thermotogati</taxon>
        <taxon>Thermotogota</taxon>
        <taxon>Thermotogae</taxon>
        <taxon>Kosmotogales</taxon>
        <taxon>Kosmotogaceae</taxon>
        <taxon>Kosmotoga</taxon>
    </lineage>
</organism>
<dbReference type="PANTHER" id="PTHR43373:SF1">
    <property type="entry name" value="NA(+)_H(+) ANTIPORTER SUBUNIT A"/>
    <property type="match status" value="1"/>
</dbReference>
<dbReference type="InterPro" id="IPR025383">
    <property type="entry name" value="MrpA_C/MbhD"/>
</dbReference>
<dbReference type="Gene3D" id="1.20.120.1200">
    <property type="entry name" value="NADH-ubiquinone/plastoquinone oxidoreductase chain 6, subunit NuoJ"/>
    <property type="match status" value="1"/>
</dbReference>
<keyword evidence="2" id="KW-0813">Transport</keyword>
<evidence type="ECO:0000256" key="6">
    <source>
        <dbReference type="ARBA" id="ARBA00023136"/>
    </source>
</evidence>
<protein>
    <submittedName>
        <fullName evidence="10">Uncharacterized protein</fullName>
    </submittedName>
</protein>
<dbReference type="AlphaFoldDB" id="A0A0G2Z7P8"/>
<dbReference type="GO" id="GO:0005886">
    <property type="term" value="C:plasma membrane"/>
    <property type="evidence" value="ECO:0007669"/>
    <property type="project" value="UniProtKB-SubCell"/>
</dbReference>
<feature type="transmembrane region" description="Helical" evidence="7">
    <location>
        <begin position="31"/>
        <end position="48"/>
    </location>
</feature>
<reference evidence="10 11" key="1">
    <citation type="submission" date="2015-04" db="EMBL/GenBank/DDBJ databases">
        <title>Complete Genome Sequence of Kosmotoga pacifica SLHLJ1.</title>
        <authorList>
            <person name="Jiang L.J."/>
            <person name="Shao Z.Z."/>
            <person name="Jebbar M."/>
        </authorList>
    </citation>
    <scope>NUCLEOTIDE SEQUENCE [LARGE SCALE GENOMIC DNA]</scope>
    <source>
        <strain evidence="10 11">SLHLJ1</strain>
    </source>
</reference>
<dbReference type="Pfam" id="PF20501">
    <property type="entry name" value="MbhE"/>
    <property type="match status" value="1"/>
</dbReference>
<proteinExistence type="predicted"/>
<dbReference type="Proteomes" id="UP000035159">
    <property type="component" value="Chromosome"/>
</dbReference>
<dbReference type="EMBL" id="CP011232">
    <property type="protein sequence ID" value="AKI97572.1"/>
    <property type="molecule type" value="Genomic_DNA"/>
</dbReference>
<gene>
    <name evidence="10" type="ORF">IX53_06795</name>
</gene>
<dbReference type="KEGG" id="kpf:IX53_06795"/>
<evidence type="ECO:0000256" key="5">
    <source>
        <dbReference type="ARBA" id="ARBA00022989"/>
    </source>
</evidence>
<evidence type="ECO:0000256" key="4">
    <source>
        <dbReference type="ARBA" id="ARBA00022692"/>
    </source>
</evidence>
<keyword evidence="5 7" id="KW-1133">Transmembrane helix</keyword>
<evidence type="ECO:0000259" key="9">
    <source>
        <dbReference type="Pfam" id="PF20501"/>
    </source>
</evidence>
<sequence>MPVEGWLYFTVSFMIFASIVALELKDLLSSVVSVGVAGLALAVAFIFLQAPDLALVQFVYEIVSVIILILLLKATGERLEQTKENKLSMYFKVFFLVLILIMVVPLFSSLPEFGNPLLEVAGKYLKDGATETGSANMVTSVILDYRVYDTLGEATVIFVSILGAVTLLSKRKRNEGDPDE</sequence>
<evidence type="ECO:0000256" key="2">
    <source>
        <dbReference type="ARBA" id="ARBA00022448"/>
    </source>
</evidence>
<evidence type="ECO:0000259" key="8">
    <source>
        <dbReference type="Pfam" id="PF13244"/>
    </source>
</evidence>
<evidence type="ECO:0000256" key="1">
    <source>
        <dbReference type="ARBA" id="ARBA00004651"/>
    </source>
</evidence>
<evidence type="ECO:0000313" key="11">
    <source>
        <dbReference type="Proteomes" id="UP000035159"/>
    </source>
</evidence>
<dbReference type="InterPro" id="IPR050616">
    <property type="entry name" value="CPA3_Na-H_Antiporter_A"/>
</dbReference>
<feature type="domain" description="MrpA C-terminal/MbhD" evidence="8">
    <location>
        <begin position="13"/>
        <end position="75"/>
    </location>
</feature>
<dbReference type="PANTHER" id="PTHR43373">
    <property type="entry name" value="NA(+)/H(+) ANTIPORTER SUBUNIT"/>
    <property type="match status" value="1"/>
</dbReference>
<evidence type="ECO:0000256" key="7">
    <source>
        <dbReference type="SAM" id="Phobius"/>
    </source>
</evidence>
<keyword evidence="3" id="KW-1003">Cell membrane</keyword>
<feature type="transmembrane region" description="Helical" evidence="7">
    <location>
        <begin position="54"/>
        <end position="72"/>
    </location>
</feature>
<name>A0A0G2Z7P8_9BACT</name>
<comment type="subcellular location">
    <subcellularLocation>
        <location evidence="1">Cell membrane</location>
        <topology evidence="1">Multi-pass membrane protein</topology>
    </subcellularLocation>
</comment>
<dbReference type="InterPro" id="IPR042106">
    <property type="entry name" value="Nuo/plastoQ_OxRdtase_6_NuoJ"/>
</dbReference>
<dbReference type="PATRIC" id="fig|1330330.3.peg.1377"/>
<keyword evidence="11" id="KW-1185">Reference proteome</keyword>
<dbReference type="Pfam" id="PF13244">
    <property type="entry name" value="MbhD"/>
    <property type="match status" value="1"/>
</dbReference>
<feature type="transmembrane region" description="Helical" evidence="7">
    <location>
        <begin position="93"/>
        <end position="110"/>
    </location>
</feature>